<dbReference type="Proteomes" id="UP001284901">
    <property type="component" value="Unassembled WGS sequence"/>
</dbReference>
<keyword evidence="3" id="KW-0813">Transport</keyword>
<feature type="transmembrane region" description="Helical" evidence="8">
    <location>
        <begin position="123"/>
        <end position="143"/>
    </location>
</feature>
<dbReference type="RefSeq" id="WP_087069764.1">
    <property type="nucleotide sequence ID" value="NZ_CAUPFC010000025.1"/>
</dbReference>
<accession>A0AAW9HJS7</accession>
<keyword evidence="5 8" id="KW-0812">Transmembrane</keyword>
<feature type="transmembrane region" description="Helical" evidence="8">
    <location>
        <begin position="34"/>
        <end position="53"/>
    </location>
</feature>
<name>A0AAW9HJS7_9ACTO</name>
<comment type="similarity">
    <text evidence="2">Belongs to the auxin efflux carrier (TC 2.A.69) family.</text>
</comment>
<dbReference type="InterPro" id="IPR004776">
    <property type="entry name" value="Mem_transp_PIN-like"/>
</dbReference>
<keyword evidence="11" id="KW-1185">Reference proteome</keyword>
<feature type="transmembrane region" description="Helical" evidence="8">
    <location>
        <begin position="225"/>
        <end position="247"/>
    </location>
</feature>
<gene>
    <name evidence="9" type="ORF">R6G74_04410</name>
    <name evidence="10" type="ORF">R6P33_03560</name>
</gene>
<evidence type="ECO:0000313" key="12">
    <source>
        <dbReference type="Proteomes" id="UP001288320"/>
    </source>
</evidence>
<evidence type="ECO:0000256" key="8">
    <source>
        <dbReference type="SAM" id="Phobius"/>
    </source>
</evidence>
<dbReference type="Gene3D" id="1.20.1530.20">
    <property type="match status" value="1"/>
</dbReference>
<evidence type="ECO:0000256" key="7">
    <source>
        <dbReference type="ARBA" id="ARBA00023136"/>
    </source>
</evidence>
<dbReference type="InterPro" id="IPR038770">
    <property type="entry name" value="Na+/solute_symporter_sf"/>
</dbReference>
<organism evidence="9 12">
    <name type="scientific">Actinotignum timonense</name>
    <dbReference type="NCBI Taxonomy" id="1870995"/>
    <lineage>
        <taxon>Bacteria</taxon>
        <taxon>Bacillati</taxon>
        <taxon>Actinomycetota</taxon>
        <taxon>Actinomycetes</taxon>
        <taxon>Actinomycetales</taxon>
        <taxon>Actinomycetaceae</taxon>
        <taxon>Actinotignum</taxon>
    </lineage>
</organism>
<feature type="transmembrane region" description="Helical" evidence="8">
    <location>
        <begin position="164"/>
        <end position="183"/>
    </location>
</feature>
<dbReference type="EMBL" id="JAWNFV010000007">
    <property type="protein sequence ID" value="MDY5140555.1"/>
    <property type="molecule type" value="Genomic_DNA"/>
</dbReference>
<dbReference type="AlphaFoldDB" id="A0AAW9HJS7"/>
<dbReference type="PANTHER" id="PTHR36838:SF3">
    <property type="entry name" value="TRANSPORTER AUXIN EFFLUX CARRIER EC FAMILY"/>
    <property type="match status" value="1"/>
</dbReference>
<protein>
    <submittedName>
        <fullName evidence="9">AEC family transporter</fullName>
    </submittedName>
</protein>
<evidence type="ECO:0000256" key="6">
    <source>
        <dbReference type="ARBA" id="ARBA00022989"/>
    </source>
</evidence>
<feature type="transmembrane region" description="Helical" evidence="8">
    <location>
        <begin position="6"/>
        <end position="22"/>
    </location>
</feature>
<evidence type="ECO:0000256" key="5">
    <source>
        <dbReference type="ARBA" id="ARBA00022692"/>
    </source>
</evidence>
<proteinExistence type="inferred from homology"/>
<evidence type="ECO:0000256" key="2">
    <source>
        <dbReference type="ARBA" id="ARBA00010145"/>
    </source>
</evidence>
<evidence type="ECO:0000256" key="3">
    <source>
        <dbReference type="ARBA" id="ARBA00022448"/>
    </source>
</evidence>
<dbReference type="Proteomes" id="UP001288320">
    <property type="component" value="Unassembled WGS sequence"/>
</dbReference>
<comment type="subcellular location">
    <subcellularLocation>
        <location evidence="1">Cell membrane</location>
        <topology evidence="1">Multi-pass membrane protein</topology>
    </subcellularLocation>
</comment>
<feature type="transmembrane region" description="Helical" evidence="8">
    <location>
        <begin position="65"/>
        <end position="87"/>
    </location>
</feature>
<feature type="transmembrane region" description="Helical" evidence="8">
    <location>
        <begin position="253"/>
        <end position="274"/>
    </location>
</feature>
<feature type="transmembrane region" description="Helical" evidence="8">
    <location>
        <begin position="94"/>
        <end position="117"/>
    </location>
</feature>
<dbReference type="EMBL" id="JAWNFY010000007">
    <property type="protein sequence ID" value="MDY5146105.1"/>
    <property type="molecule type" value="Genomic_DNA"/>
</dbReference>
<dbReference type="GeneID" id="92813085"/>
<keyword evidence="7 8" id="KW-0472">Membrane</keyword>
<dbReference type="PANTHER" id="PTHR36838">
    <property type="entry name" value="AUXIN EFFLUX CARRIER FAMILY PROTEIN"/>
    <property type="match status" value="1"/>
</dbReference>
<dbReference type="GO" id="GO:0055085">
    <property type="term" value="P:transmembrane transport"/>
    <property type="evidence" value="ECO:0007669"/>
    <property type="project" value="InterPro"/>
</dbReference>
<reference evidence="9 11" key="1">
    <citation type="submission" date="2023-10" db="EMBL/GenBank/DDBJ databases">
        <title>Whole Genome based description of the genera Actinobaculum and Actinotignum reveals a complex phylogenetic relationship within the species included in the genus Actinotignum.</title>
        <authorList>
            <person name="Jensen C.S."/>
            <person name="Dargis R."/>
            <person name="Kemp M."/>
            <person name="Christensen J.J."/>
        </authorList>
    </citation>
    <scope>NUCLEOTIDE SEQUENCE</scope>
    <source>
        <strain evidence="10 11">SLA_B089</strain>
        <strain evidence="9">SLA_B245</strain>
    </source>
</reference>
<evidence type="ECO:0000313" key="10">
    <source>
        <dbReference type="EMBL" id="MDY5146105.1"/>
    </source>
</evidence>
<sequence length="308" mass="32572">MASVLLNFWVIIAIMLVGYLVARCKIVPPGSDRTLTQLVFYTTLPALMFTTLANSNPASFFGVNGLANIISSVGTGLIYTALAATVLKSRGTELTVGALVACYTNIGNLGVAFLVAITGDPTPAAPILLFQILVMVPVFFSILDNQTGKKTEGLWRTILSRLKNPLLIAVFAGLMVALLKIPIPELISAPLEKMAGANVPIILLAMGMSLRGARLPRFGRESAPLMLGIFCRLVLGPLIAFGAGYLLGARGEALMAIAIIGAFPTANNVFVYAHRYRSGVTMARDAVIITTVGSLLVILLITVIAQTV</sequence>
<evidence type="ECO:0000313" key="11">
    <source>
        <dbReference type="Proteomes" id="UP001284901"/>
    </source>
</evidence>
<keyword evidence="4" id="KW-1003">Cell membrane</keyword>
<dbReference type="GO" id="GO:0005886">
    <property type="term" value="C:plasma membrane"/>
    <property type="evidence" value="ECO:0007669"/>
    <property type="project" value="UniProtKB-SubCell"/>
</dbReference>
<feature type="transmembrane region" description="Helical" evidence="8">
    <location>
        <begin position="195"/>
        <end position="213"/>
    </location>
</feature>
<comment type="caution">
    <text evidence="9">The sequence shown here is derived from an EMBL/GenBank/DDBJ whole genome shotgun (WGS) entry which is preliminary data.</text>
</comment>
<evidence type="ECO:0000313" key="9">
    <source>
        <dbReference type="EMBL" id="MDY5140555.1"/>
    </source>
</evidence>
<keyword evidence="6 8" id="KW-1133">Transmembrane helix</keyword>
<feature type="transmembrane region" description="Helical" evidence="8">
    <location>
        <begin position="286"/>
        <end position="305"/>
    </location>
</feature>
<evidence type="ECO:0000256" key="4">
    <source>
        <dbReference type="ARBA" id="ARBA00022475"/>
    </source>
</evidence>
<evidence type="ECO:0000256" key="1">
    <source>
        <dbReference type="ARBA" id="ARBA00004651"/>
    </source>
</evidence>
<dbReference type="Pfam" id="PF03547">
    <property type="entry name" value="Mem_trans"/>
    <property type="match status" value="1"/>
</dbReference>